<dbReference type="InterPro" id="IPR014710">
    <property type="entry name" value="RmlC-like_jellyroll"/>
</dbReference>
<feature type="domain" description="HTH araC/xylS-type" evidence="4">
    <location>
        <begin position="252"/>
        <end position="349"/>
    </location>
</feature>
<evidence type="ECO:0000313" key="5">
    <source>
        <dbReference type="EMBL" id="HIU28693.1"/>
    </source>
</evidence>
<sequence length="355" mass="40981">MIQNQSLAARFRELTDSERMFRELYFAKKEPDQLRRYLASLPQERQKPVRDWLQAEKGVILSELTENLAEFDFSDNVIVTRHARYTPAFVHKHTFFEIVCVLEGNCVNRIGDTRLLMSDGDLCVISPGVYHALQETEGSHIFNILIKHYSLMETLSNFLLQKNALAGFFIQSLYMKNTKHYLSFHTKGDGEIQHLLEALILEEVSAEERSRDEQHSALKEAYLNALLNHLARSHTEAAECEGISVANSRLIIEIQKYLTNNLQTATLQSLAEHFNYSPSYLSRLIQQSAGTNFSKILRRIKINKACSLLSNTDLNVNEIGEQTGYRCQRQFNRAFQDVIHMTPSEYRKQHRLLPL</sequence>
<gene>
    <name evidence="5" type="ORF">IAD50_00170</name>
</gene>
<dbReference type="InterPro" id="IPR037923">
    <property type="entry name" value="HTH-like"/>
</dbReference>
<reference evidence="5" key="2">
    <citation type="journal article" date="2021" name="PeerJ">
        <title>Extensive microbial diversity within the chicken gut microbiome revealed by metagenomics and culture.</title>
        <authorList>
            <person name="Gilroy R."/>
            <person name="Ravi A."/>
            <person name="Getino M."/>
            <person name="Pursley I."/>
            <person name="Horton D.L."/>
            <person name="Alikhan N.F."/>
            <person name="Baker D."/>
            <person name="Gharbi K."/>
            <person name="Hall N."/>
            <person name="Watson M."/>
            <person name="Adriaenssens E.M."/>
            <person name="Foster-Nyarko E."/>
            <person name="Jarju S."/>
            <person name="Secka A."/>
            <person name="Antonio M."/>
            <person name="Oren A."/>
            <person name="Chaudhuri R.R."/>
            <person name="La Ragione R."/>
            <person name="Hildebrand F."/>
            <person name="Pallen M.J."/>
        </authorList>
    </citation>
    <scope>NUCLEOTIDE SEQUENCE</scope>
    <source>
        <strain evidence="5">CHK195-4489</strain>
    </source>
</reference>
<protein>
    <submittedName>
        <fullName evidence="5">Helix-turn-helix domain-containing protein</fullName>
    </submittedName>
</protein>
<dbReference type="InterPro" id="IPR003313">
    <property type="entry name" value="AraC-bd"/>
</dbReference>
<dbReference type="SUPFAM" id="SSF46689">
    <property type="entry name" value="Homeodomain-like"/>
    <property type="match status" value="1"/>
</dbReference>
<reference evidence="5" key="1">
    <citation type="submission" date="2020-10" db="EMBL/GenBank/DDBJ databases">
        <authorList>
            <person name="Gilroy R."/>
        </authorList>
    </citation>
    <scope>NUCLEOTIDE SEQUENCE</scope>
    <source>
        <strain evidence="5">CHK195-4489</strain>
    </source>
</reference>
<evidence type="ECO:0000259" key="4">
    <source>
        <dbReference type="PROSITE" id="PS01124"/>
    </source>
</evidence>
<evidence type="ECO:0000256" key="1">
    <source>
        <dbReference type="ARBA" id="ARBA00023015"/>
    </source>
</evidence>
<dbReference type="GO" id="GO:0003700">
    <property type="term" value="F:DNA-binding transcription factor activity"/>
    <property type="evidence" value="ECO:0007669"/>
    <property type="project" value="InterPro"/>
</dbReference>
<keyword evidence="3" id="KW-0804">Transcription</keyword>
<dbReference type="PROSITE" id="PS01124">
    <property type="entry name" value="HTH_ARAC_FAMILY_2"/>
    <property type="match status" value="1"/>
</dbReference>
<dbReference type="Pfam" id="PF12833">
    <property type="entry name" value="HTH_18"/>
    <property type="match status" value="1"/>
</dbReference>
<dbReference type="PANTHER" id="PTHR43280:SF2">
    <property type="entry name" value="HTH-TYPE TRANSCRIPTIONAL REGULATOR EXSA"/>
    <property type="match status" value="1"/>
</dbReference>
<dbReference type="PANTHER" id="PTHR43280">
    <property type="entry name" value="ARAC-FAMILY TRANSCRIPTIONAL REGULATOR"/>
    <property type="match status" value="1"/>
</dbReference>
<keyword evidence="1" id="KW-0805">Transcription regulation</keyword>
<evidence type="ECO:0000256" key="2">
    <source>
        <dbReference type="ARBA" id="ARBA00023125"/>
    </source>
</evidence>
<dbReference type="SMART" id="SM00342">
    <property type="entry name" value="HTH_ARAC"/>
    <property type="match status" value="1"/>
</dbReference>
<dbReference type="InterPro" id="IPR009057">
    <property type="entry name" value="Homeodomain-like_sf"/>
</dbReference>
<dbReference type="InterPro" id="IPR018060">
    <property type="entry name" value="HTH_AraC"/>
</dbReference>
<dbReference type="GO" id="GO:0043565">
    <property type="term" value="F:sequence-specific DNA binding"/>
    <property type="evidence" value="ECO:0007669"/>
    <property type="project" value="InterPro"/>
</dbReference>
<organism evidence="5 6">
    <name type="scientific">Candidatus Egerieisoma faecipullorum</name>
    <dbReference type="NCBI Taxonomy" id="2840963"/>
    <lineage>
        <taxon>Bacteria</taxon>
        <taxon>Bacillati</taxon>
        <taxon>Bacillota</taxon>
        <taxon>Clostridia</taxon>
        <taxon>Eubacteriales</taxon>
        <taxon>Clostridiaceae</taxon>
        <taxon>Clostridiaceae incertae sedis</taxon>
        <taxon>Candidatus Egerieisoma</taxon>
    </lineage>
</organism>
<dbReference type="AlphaFoldDB" id="A0A9D1I5N0"/>
<dbReference type="EMBL" id="DVMM01000004">
    <property type="protein sequence ID" value="HIU28693.1"/>
    <property type="molecule type" value="Genomic_DNA"/>
</dbReference>
<dbReference type="Proteomes" id="UP000824089">
    <property type="component" value="Unassembled WGS sequence"/>
</dbReference>
<dbReference type="Gene3D" id="1.10.10.60">
    <property type="entry name" value="Homeodomain-like"/>
    <property type="match status" value="2"/>
</dbReference>
<dbReference type="SUPFAM" id="SSF51215">
    <property type="entry name" value="Regulatory protein AraC"/>
    <property type="match status" value="1"/>
</dbReference>
<evidence type="ECO:0000313" key="6">
    <source>
        <dbReference type="Proteomes" id="UP000824089"/>
    </source>
</evidence>
<dbReference type="Gene3D" id="2.60.120.10">
    <property type="entry name" value="Jelly Rolls"/>
    <property type="match status" value="1"/>
</dbReference>
<evidence type="ECO:0000256" key="3">
    <source>
        <dbReference type="ARBA" id="ARBA00023163"/>
    </source>
</evidence>
<dbReference type="Pfam" id="PF02311">
    <property type="entry name" value="AraC_binding"/>
    <property type="match status" value="1"/>
</dbReference>
<accession>A0A9D1I5N0</accession>
<keyword evidence="2" id="KW-0238">DNA-binding</keyword>
<name>A0A9D1I5N0_9CLOT</name>
<comment type="caution">
    <text evidence="5">The sequence shown here is derived from an EMBL/GenBank/DDBJ whole genome shotgun (WGS) entry which is preliminary data.</text>
</comment>
<proteinExistence type="predicted"/>